<keyword evidence="1" id="KW-1133">Transmembrane helix</keyword>
<proteinExistence type="predicted"/>
<keyword evidence="1" id="KW-0812">Transmembrane</keyword>
<dbReference type="AlphaFoldDB" id="A0A3S2W2H8"/>
<keyword evidence="3" id="KW-1185">Reference proteome</keyword>
<dbReference type="Proteomes" id="UP000288024">
    <property type="component" value="Unassembled WGS sequence"/>
</dbReference>
<feature type="transmembrane region" description="Helical" evidence="1">
    <location>
        <begin position="282"/>
        <end position="300"/>
    </location>
</feature>
<feature type="transmembrane region" description="Helical" evidence="1">
    <location>
        <begin position="83"/>
        <end position="103"/>
    </location>
</feature>
<evidence type="ECO:0000313" key="2">
    <source>
        <dbReference type="EMBL" id="RVT59516.1"/>
    </source>
</evidence>
<dbReference type="EMBL" id="RZTZ01000009">
    <property type="protein sequence ID" value="RVT59516.1"/>
    <property type="molecule type" value="Genomic_DNA"/>
</dbReference>
<protein>
    <submittedName>
        <fullName evidence="2">Uncharacterized protein</fullName>
    </submittedName>
</protein>
<feature type="transmembrane region" description="Helical" evidence="1">
    <location>
        <begin position="13"/>
        <end position="34"/>
    </location>
</feature>
<dbReference type="GeneID" id="87619102"/>
<evidence type="ECO:0000256" key="1">
    <source>
        <dbReference type="SAM" id="Phobius"/>
    </source>
</evidence>
<name>A0A3S2W2H8_9BACI</name>
<reference evidence="2 3" key="1">
    <citation type="submission" date="2019-01" db="EMBL/GenBank/DDBJ databases">
        <title>Bacillus sp. M5HDSG1-1, whole genome shotgun sequence.</title>
        <authorList>
            <person name="Tuo L."/>
        </authorList>
    </citation>
    <scope>NUCLEOTIDE SEQUENCE [LARGE SCALE GENOMIC DNA]</scope>
    <source>
        <strain evidence="2 3">M5HDSG1-1</strain>
    </source>
</reference>
<comment type="caution">
    <text evidence="2">The sequence shown here is derived from an EMBL/GenBank/DDBJ whole genome shotgun (WGS) entry which is preliminary data.</text>
</comment>
<keyword evidence="1" id="KW-0472">Membrane</keyword>
<dbReference type="RefSeq" id="WP_127739928.1">
    <property type="nucleotide sequence ID" value="NZ_CAJCKN010000005.1"/>
</dbReference>
<evidence type="ECO:0000313" key="3">
    <source>
        <dbReference type="Proteomes" id="UP000288024"/>
    </source>
</evidence>
<feature type="transmembrane region" description="Helical" evidence="1">
    <location>
        <begin position="115"/>
        <end position="142"/>
    </location>
</feature>
<sequence length="305" mass="35169">MENEIVLFKLMNVIVYLIVISLSIIAGILVYTGLSTKAERQNYRIRLSSSIEKSRNKLIEGSKHSKAEDQLRRAQYPLGLNGLRYYLLFGSIYGFLIIYYVLIPLLLEGTITQTSYISGIVILILILFSLPSFPFSIFNFVMKRVVNFQQAKVHSEVFMLYDLLINEIEMMTVNRINTYNVLRSMKPYFIYLEQPLTRLLSTWTSDLGSDTALDNFLMEIDSKESAALIGVIKNLDGMDRQTALQQLRGMHQMFVKNQIENYRRKTKITNDVLNIPVKVTHFLIILNFLVLIVSMVTLILQQTRG</sequence>
<organism evidence="2 3">
    <name type="scientific">Niallia taxi</name>
    <dbReference type="NCBI Taxonomy" id="2499688"/>
    <lineage>
        <taxon>Bacteria</taxon>
        <taxon>Bacillati</taxon>
        <taxon>Bacillota</taxon>
        <taxon>Bacilli</taxon>
        <taxon>Bacillales</taxon>
        <taxon>Bacillaceae</taxon>
        <taxon>Niallia</taxon>
    </lineage>
</organism>
<accession>A0A3S2W2H8</accession>
<gene>
    <name evidence="2" type="ORF">EM808_19675</name>
</gene>